<sequence length="105" mass="12373">MAVFQEAPSIGPSLAEKIVNDLEIYDLNTMKNKKGGELFDQLEKQLGVWTDPCVEDQIRCLIYYANNPQSRKRWFDFTQERKAYRIKYGYPDSRPAKAWYEINES</sequence>
<reference evidence="2" key="1">
    <citation type="submission" date="2016-10" db="EMBL/GenBank/DDBJ databases">
        <authorList>
            <person name="Varghese N."/>
            <person name="Submissions S."/>
        </authorList>
    </citation>
    <scope>NUCLEOTIDE SEQUENCE [LARGE SCALE GENOMIC DNA]</scope>
    <source>
        <strain evidence="2">CGMCC 1.3566</strain>
    </source>
</reference>
<accession>A0A1I0EMT6</accession>
<proteinExistence type="predicted"/>
<dbReference type="AlphaFoldDB" id="A0A1I0EMT6"/>
<organism evidence="1 2">
    <name type="scientific">Salinibacillus kushneri</name>
    <dbReference type="NCBI Taxonomy" id="237682"/>
    <lineage>
        <taxon>Bacteria</taxon>
        <taxon>Bacillati</taxon>
        <taxon>Bacillota</taxon>
        <taxon>Bacilli</taxon>
        <taxon>Bacillales</taxon>
        <taxon>Bacillaceae</taxon>
        <taxon>Salinibacillus</taxon>
    </lineage>
</organism>
<gene>
    <name evidence="1" type="ORF">SAMN05421676_1053</name>
</gene>
<dbReference type="Proteomes" id="UP000199095">
    <property type="component" value="Unassembled WGS sequence"/>
</dbReference>
<name>A0A1I0EMT6_9BACI</name>
<dbReference type="InterPro" id="IPR021725">
    <property type="entry name" value="Cdd1"/>
</dbReference>
<dbReference type="EMBL" id="FOHJ01000005">
    <property type="protein sequence ID" value="SET46518.1"/>
    <property type="molecule type" value="Genomic_DNA"/>
</dbReference>
<evidence type="ECO:0000313" key="2">
    <source>
        <dbReference type="Proteomes" id="UP000199095"/>
    </source>
</evidence>
<dbReference type="Pfam" id="PF11731">
    <property type="entry name" value="Cdd1"/>
    <property type="match status" value="1"/>
</dbReference>
<evidence type="ECO:0000313" key="1">
    <source>
        <dbReference type="EMBL" id="SET46518.1"/>
    </source>
</evidence>
<keyword evidence="2" id="KW-1185">Reference proteome</keyword>
<protein>
    <submittedName>
        <fullName evidence="1">Pathogenicity locus</fullName>
    </submittedName>
</protein>
<dbReference type="RefSeq" id="WP_245732778.1">
    <property type="nucleotide sequence ID" value="NZ_FOHJ01000005.1"/>
</dbReference>